<proteinExistence type="predicted"/>
<dbReference type="InterPro" id="IPR032710">
    <property type="entry name" value="NTF2-like_dom_sf"/>
</dbReference>
<dbReference type="Gene3D" id="3.10.450.50">
    <property type="match status" value="1"/>
</dbReference>
<evidence type="ECO:0000313" key="3">
    <source>
        <dbReference type="Proteomes" id="UP000252586"/>
    </source>
</evidence>
<dbReference type="SUPFAM" id="SSF54427">
    <property type="entry name" value="NTF2-like"/>
    <property type="match status" value="1"/>
</dbReference>
<gene>
    <name evidence="2" type="ORF">DFR74_109232</name>
</gene>
<dbReference type="STRING" id="1210090.GCA_001613185_05351"/>
<evidence type="ECO:0000313" key="2">
    <source>
        <dbReference type="EMBL" id="RBO88464.1"/>
    </source>
</evidence>
<organism evidence="2 3">
    <name type="scientific">Nocardia puris</name>
    <dbReference type="NCBI Taxonomy" id="208602"/>
    <lineage>
        <taxon>Bacteria</taxon>
        <taxon>Bacillati</taxon>
        <taxon>Actinomycetota</taxon>
        <taxon>Actinomycetes</taxon>
        <taxon>Mycobacteriales</taxon>
        <taxon>Nocardiaceae</taxon>
        <taxon>Nocardia</taxon>
    </lineage>
</organism>
<dbReference type="InterPro" id="IPR037401">
    <property type="entry name" value="SnoaL-like"/>
</dbReference>
<name>A0A366DGJ3_9NOCA</name>
<sequence>MTRQIRDVVEQYVKLVGSGPTDAIVELYAPDATVEDPIGTPVRHGHEPIREFYDVIAALDRSTTLHADTVRIAGNHAAFMFDIVTKVGDQTFTLTPIDVMEFDDEGRITTMRAYWSQDDMRIEPA</sequence>
<dbReference type="OrthoDB" id="459617at2"/>
<dbReference type="AlphaFoldDB" id="A0A366DGJ3"/>
<protein>
    <submittedName>
        <fullName evidence="2">Steroid delta-isomerase</fullName>
    </submittedName>
</protein>
<reference evidence="2 3" key="1">
    <citation type="submission" date="2018-06" db="EMBL/GenBank/DDBJ databases">
        <title>Genomic Encyclopedia of Type Strains, Phase IV (KMG-IV): sequencing the most valuable type-strain genomes for metagenomic binning, comparative biology and taxonomic classification.</title>
        <authorList>
            <person name="Goeker M."/>
        </authorList>
    </citation>
    <scope>NUCLEOTIDE SEQUENCE [LARGE SCALE GENOMIC DNA]</scope>
    <source>
        <strain evidence="2 3">DSM 44599</strain>
    </source>
</reference>
<dbReference type="Pfam" id="PF12680">
    <property type="entry name" value="SnoaL_2"/>
    <property type="match status" value="1"/>
</dbReference>
<dbReference type="RefSeq" id="WP_067512410.1">
    <property type="nucleotide sequence ID" value="NZ_QNRE01000009.1"/>
</dbReference>
<accession>A0A366DGJ3</accession>
<keyword evidence="3" id="KW-1185">Reference proteome</keyword>
<comment type="caution">
    <text evidence="2">The sequence shown here is derived from an EMBL/GenBank/DDBJ whole genome shotgun (WGS) entry which is preliminary data.</text>
</comment>
<dbReference type="GO" id="GO:0016853">
    <property type="term" value="F:isomerase activity"/>
    <property type="evidence" value="ECO:0007669"/>
    <property type="project" value="UniProtKB-KW"/>
</dbReference>
<keyword evidence="2" id="KW-0413">Isomerase</keyword>
<dbReference type="EMBL" id="QNRE01000009">
    <property type="protein sequence ID" value="RBO88464.1"/>
    <property type="molecule type" value="Genomic_DNA"/>
</dbReference>
<feature type="domain" description="SnoaL-like" evidence="1">
    <location>
        <begin position="9"/>
        <end position="109"/>
    </location>
</feature>
<evidence type="ECO:0000259" key="1">
    <source>
        <dbReference type="Pfam" id="PF12680"/>
    </source>
</evidence>
<dbReference type="Proteomes" id="UP000252586">
    <property type="component" value="Unassembled WGS sequence"/>
</dbReference>